<keyword evidence="8" id="KW-0862">Zinc</keyword>
<keyword evidence="6 9" id="KW-0863">Zinc-finger</keyword>
<dbReference type="InterPro" id="IPR017907">
    <property type="entry name" value="Znf_RING_CS"/>
</dbReference>
<dbReference type="AlphaFoldDB" id="L5LR35"/>
<evidence type="ECO:0000256" key="3">
    <source>
        <dbReference type="ARBA" id="ARBA00022679"/>
    </source>
</evidence>
<dbReference type="GO" id="GO:0061630">
    <property type="term" value="F:ubiquitin protein ligase activity"/>
    <property type="evidence" value="ECO:0007669"/>
    <property type="project" value="UniProtKB-EC"/>
</dbReference>
<evidence type="ECO:0000256" key="2">
    <source>
        <dbReference type="ARBA" id="ARBA00012483"/>
    </source>
</evidence>
<sequence length="171" mass="20036">MRMCELHVTYKNSSEVKVFGLLKEHSEDKVCGICVEVIYEKANLSEHHFWILSNCNHTYCFKCIHKCRSAKQFESKTTKSCPEGRITSNLVIPSEYWVEEKEETQKLIQKHEEAMSNKVCRCRWGNELTDSEDEWNLFQDELEDSYDLDPEQLCVVCELVCRAPDSSCPPW</sequence>
<evidence type="ECO:0000256" key="6">
    <source>
        <dbReference type="ARBA" id="ARBA00022771"/>
    </source>
</evidence>
<accession>L5LR35</accession>
<keyword evidence="5" id="KW-0677">Repeat</keyword>
<dbReference type="SUPFAM" id="SSF57850">
    <property type="entry name" value="RING/U-box"/>
    <property type="match status" value="1"/>
</dbReference>
<dbReference type="PANTHER" id="PTHR11224">
    <property type="entry name" value="MAKORIN-RELATED"/>
    <property type="match status" value="1"/>
</dbReference>
<dbReference type="PANTHER" id="PTHR11224:SF37">
    <property type="entry name" value="E3 UBIQUITIN-PROTEIN LIGASE MAKORIN-1"/>
    <property type="match status" value="1"/>
</dbReference>
<evidence type="ECO:0000259" key="10">
    <source>
        <dbReference type="PROSITE" id="PS50089"/>
    </source>
</evidence>
<reference evidence="12" key="1">
    <citation type="journal article" date="2013" name="Science">
        <title>Comparative analysis of bat genomes provides insight into the evolution of flight and immunity.</title>
        <authorList>
            <person name="Zhang G."/>
            <person name="Cowled C."/>
            <person name="Shi Z."/>
            <person name="Huang Z."/>
            <person name="Bishop-Lilly K.A."/>
            <person name="Fang X."/>
            <person name="Wynne J.W."/>
            <person name="Xiong Z."/>
            <person name="Baker M.L."/>
            <person name="Zhao W."/>
            <person name="Tachedjian M."/>
            <person name="Zhu Y."/>
            <person name="Zhou P."/>
            <person name="Jiang X."/>
            <person name="Ng J."/>
            <person name="Yang L."/>
            <person name="Wu L."/>
            <person name="Xiao J."/>
            <person name="Feng Y."/>
            <person name="Chen Y."/>
            <person name="Sun X."/>
            <person name="Zhang Y."/>
            <person name="Marsh G.A."/>
            <person name="Crameri G."/>
            <person name="Broder C.C."/>
            <person name="Frey K.G."/>
            <person name="Wang L.F."/>
            <person name="Wang J."/>
        </authorList>
    </citation>
    <scope>NUCLEOTIDE SEQUENCE [LARGE SCALE GENOMIC DNA]</scope>
</reference>
<dbReference type="EMBL" id="KB109155">
    <property type="protein sequence ID" value="ELK28492.1"/>
    <property type="molecule type" value="Genomic_DNA"/>
</dbReference>
<dbReference type="Gene3D" id="3.30.40.10">
    <property type="entry name" value="Zinc/RING finger domain, C3HC4 (zinc finger)"/>
    <property type="match status" value="1"/>
</dbReference>
<keyword evidence="4" id="KW-0479">Metal-binding</keyword>
<keyword evidence="12" id="KW-1185">Reference proteome</keyword>
<dbReference type="PROSITE" id="PS50089">
    <property type="entry name" value="ZF_RING_2"/>
    <property type="match status" value="1"/>
</dbReference>
<evidence type="ECO:0000256" key="7">
    <source>
        <dbReference type="ARBA" id="ARBA00022786"/>
    </source>
</evidence>
<name>L5LR35_MYODS</name>
<gene>
    <name evidence="11" type="ORF">MDA_GLEAN10017154</name>
</gene>
<evidence type="ECO:0000256" key="1">
    <source>
        <dbReference type="ARBA" id="ARBA00000900"/>
    </source>
</evidence>
<evidence type="ECO:0000256" key="4">
    <source>
        <dbReference type="ARBA" id="ARBA00022723"/>
    </source>
</evidence>
<comment type="catalytic activity">
    <reaction evidence="1">
        <text>S-ubiquitinyl-[E2 ubiquitin-conjugating enzyme]-L-cysteine + [acceptor protein]-L-lysine = [E2 ubiquitin-conjugating enzyme]-L-cysteine + N(6)-ubiquitinyl-[acceptor protein]-L-lysine.</text>
        <dbReference type="EC" id="2.3.2.27"/>
    </reaction>
</comment>
<dbReference type="InterPro" id="IPR045072">
    <property type="entry name" value="MKRN-like"/>
</dbReference>
<keyword evidence="3" id="KW-0808">Transferase</keyword>
<evidence type="ECO:0000256" key="9">
    <source>
        <dbReference type="PROSITE-ProRule" id="PRU00175"/>
    </source>
</evidence>
<dbReference type="GO" id="GO:0008270">
    <property type="term" value="F:zinc ion binding"/>
    <property type="evidence" value="ECO:0007669"/>
    <property type="project" value="UniProtKB-KW"/>
</dbReference>
<dbReference type="FunFam" id="3.30.40.10:FF:000117">
    <property type="entry name" value="Probable E3 ubiquitin-protein ligase makorin-1"/>
    <property type="match status" value="1"/>
</dbReference>
<evidence type="ECO:0000313" key="12">
    <source>
        <dbReference type="Proteomes" id="UP000010556"/>
    </source>
</evidence>
<evidence type="ECO:0000313" key="11">
    <source>
        <dbReference type="EMBL" id="ELK28492.1"/>
    </source>
</evidence>
<keyword evidence="7" id="KW-0833">Ubl conjugation pathway</keyword>
<dbReference type="PROSITE" id="PS00518">
    <property type="entry name" value="ZF_RING_1"/>
    <property type="match status" value="1"/>
</dbReference>
<evidence type="ECO:0000256" key="5">
    <source>
        <dbReference type="ARBA" id="ARBA00022737"/>
    </source>
</evidence>
<dbReference type="InterPro" id="IPR001841">
    <property type="entry name" value="Znf_RING"/>
</dbReference>
<protein>
    <recommendedName>
        <fullName evidence="2">RING-type E3 ubiquitin transferase</fullName>
        <ecNumber evidence="2">2.3.2.27</ecNumber>
    </recommendedName>
</protein>
<dbReference type="GO" id="GO:0000209">
    <property type="term" value="P:protein polyubiquitination"/>
    <property type="evidence" value="ECO:0007669"/>
    <property type="project" value="InterPro"/>
</dbReference>
<dbReference type="EC" id="2.3.2.27" evidence="2"/>
<organism evidence="11 12">
    <name type="scientific">Myotis davidii</name>
    <name type="common">David's myotis</name>
    <dbReference type="NCBI Taxonomy" id="225400"/>
    <lineage>
        <taxon>Eukaryota</taxon>
        <taxon>Metazoa</taxon>
        <taxon>Chordata</taxon>
        <taxon>Craniata</taxon>
        <taxon>Vertebrata</taxon>
        <taxon>Euteleostomi</taxon>
        <taxon>Mammalia</taxon>
        <taxon>Eutheria</taxon>
        <taxon>Laurasiatheria</taxon>
        <taxon>Chiroptera</taxon>
        <taxon>Yangochiroptera</taxon>
        <taxon>Vespertilionidae</taxon>
        <taxon>Myotis</taxon>
    </lineage>
</organism>
<dbReference type="InterPro" id="IPR013083">
    <property type="entry name" value="Znf_RING/FYVE/PHD"/>
</dbReference>
<dbReference type="Proteomes" id="UP000010556">
    <property type="component" value="Unassembled WGS sequence"/>
</dbReference>
<evidence type="ECO:0000256" key="8">
    <source>
        <dbReference type="ARBA" id="ARBA00022833"/>
    </source>
</evidence>
<feature type="domain" description="RING-type" evidence="10">
    <location>
        <begin position="31"/>
        <end position="85"/>
    </location>
</feature>
<proteinExistence type="predicted"/>